<reference evidence="1" key="1">
    <citation type="submission" date="2020-03" db="EMBL/GenBank/DDBJ databases">
        <title>The deep terrestrial virosphere.</title>
        <authorList>
            <person name="Holmfeldt K."/>
            <person name="Nilsson E."/>
            <person name="Simone D."/>
            <person name="Lopez-Fernandez M."/>
            <person name="Wu X."/>
            <person name="de Brujin I."/>
            <person name="Lundin D."/>
            <person name="Andersson A."/>
            <person name="Bertilsson S."/>
            <person name="Dopson M."/>
        </authorList>
    </citation>
    <scope>NUCLEOTIDE SEQUENCE</scope>
    <source>
        <strain evidence="1">TM448A08763</strain>
        <strain evidence="2">TM448B08348</strain>
    </source>
</reference>
<sequence length="57" mass="6654">MIPQELVVDTGIMEFMLSMYKCTKCGTIVRINSHLRILKLYCGKCKSQTTHFVEERE</sequence>
<dbReference type="EMBL" id="MT145178">
    <property type="protein sequence ID" value="QJI04418.1"/>
    <property type="molecule type" value="Genomic_DNA"/>
</dbReference>
<name>A0A6H2A6Q1_9ZZZZ</name>
<protein>
    <submittedName>
        <fullName evidence="1">Uncharacterized protein</fullName>
    </submittedName>
</protein>
<dbReference type="AlphaFoldDB" id="A0A6H2A6Q1"/>
<evidence type="ECO:0000313" key="1">
    <source>
        <dbReference type="EMBL" id="QJA55287.1"/>
    </source>
</evidence>
<dbReference type="EMBL" id="MT144585">
    <property type="protein sequence ID" value="QJA55287.1"/>
    <property type="molecule type" value="Genomic_DNA"/>
</dbReference>
<gene>
    <name evidence="1" type="ORF">TM448A08763_0004</name>
    <name evidence="2" type="ORF">TM448B08348_0001</name>
</gene>
<proteinExistence type="predicted"/>
<organism evidence="1">
    <name type="scientific">viral metagenome</name>
    <dbReference type="NCBI Taxonomy" id="1070528"/>
    <lineage>
        <taxon>unclassified sequences</taxon>
        <taxon>metagenomes</taxon>
        <taxon>organismal metagenomes</taxon>
    </lineage>
</organism>
<accession>A0A6H2A6Q1</accession>
<evidence type="ECO:0000313" key="2">
    <source>
        <dbReference type="EMBL" id="QJI04418.1"/>
    </source>
</evidence>